<reference evidence="4" key="1">
    <citation type="journal article" date="2006" name="PLoS Biol.">
        <title>Macronuclear genome sequence of the ciliate Tetrahymena thermophila, a model eukaryote.</title>
        <authorList>
            <person name="Eisen J.A."/>
            <person name="Coyne R.S."/>
            <person name="Wu M."/>
            <person name="Wu D."/>
            <person name="Thiagarajan M."/>
            <person name="Wortman J.R."/>
            <person name="Badger J.H."/>
            <person name="Ren Q."/>
            <person name="Amedeo P."/>
            <person name="Jones K.M."/>
            <person name="Tallon L.J."/>
            <person name="Delcher A.L."/>
            <person name="Salzberg S.L."/>
            <person name="Silva J.C."/>
            <person name="Haas B.J."/>
            <person name="Majoros W.H."/>
            <person name="Farzad M."/>
            <person name="Carlton J.M."/>
            <person name="Smith R.K. Jr."/>
            <person name="Garg J."/>
            <person name="Pearlman R.E."/>
            <person name="Karrer K.M."/>
            <person name="Sun L."/>
            <person name="Manning G."/>
            <person name="Elde N.C."/>
            <person name="Turkewitz A.P."/>
            <person name="Asai D.J."/>
            <person name="Wilkes D.E."/>
            <person name="Wang Y."/>
            <person name="Cai H."/>
            <person name="Collins K."/>
            <person name="Stewart B.A."/>
            <person name="Lee S.R."/>
            <person name="Wilamowska K."/>
            <person name="Weinberg Z."/>
            <person name="Ruzzo W.L."/>
            <person name="Wloga D."/>
            <person name="Gaertig J."/>
            <person name="Frankel J."/>
            <person name="Tsao C.-C."/>
            <person name="Gorovsky M.A."/>
            <person name="Keeling P.J."/>
            <person name="Waller R.F."/>
            <person name="Patron N.J."/>
            <person name="Cherry J.M."/>
            <person name="Stover N.A."/>
            <person name="Krieger C.J."/>
            <person name="del Toro C."/>
            <person name="Ryder H.F."/>
            <person name="Williamson S.C."/>
            <person name="Barbeau R.A."/>
            <person name="Hamilton E.P."/>
            <person name="Orias E."/>
        </authorList>
    </citation>
    <scope>NUCLEOTIDE SEQUENCE [LARGE SCALE GENOMIC DNA]</scope>
    <source>
        <strain evidence="4">SB210</strain>
    </source>
</reference>
<keyword evidence="4" id="KW-1185">Reference proteome</keyword>
<evidence type="ECO:0000313" key="4">
    <source>
        <dbReference type="Proteomes" id="UP000009168"/>
    </source>
</evidence>
<keyword evidence="1" id="KW-0175">Coiled coil</keyword>
<evidence type="ECO:0000256" key="2">
    <source>
        <dbReference type="SAM" id="Phobius"/>
    </source>
</evidence>
<feature type="coiled-coil region" evidence="1">
    <location>
        <begin position="246"/>
        <end position="273"/>
    </location>
</feature>
<keyword evidence="2 3" id="KW-0812">Transmembrane</keyword>
<dbReference type="GeneID" id="7845498"/>
<dbReference type="AlphaFoldDB" id="A4VCQ8"/>
<dbReference type="HOGENOM" id="CLU_544582_0_0_1"/>
<dbReference type="EMBL" id="GG662257">
    <property type="protein sequence ID" value="EDK31313.2"/>
    <property type="molecule type" value="Genomic_DNA"/>
</dbReference>
<dbReference type="KEGG" id="tet:TTHERM_00725999"/>
<evidence type="ECO:0000313" key="3">
    <source>
        <dbReference type="EMBL" id="EDK31313.2"/>
    </source>
</evidence>
<evidence type="ECO:0000256" key="1">
    <source>
        <dbReference type="SAM" id="Coils"/>
    </source>
</evidence>
<name>A4VCQ8_TETTS</name>
<dbReference type="RefSeq" id="XP_001471482.2">
    <property type="nucleotide sequence ID" value="XM_001471432.3"/>
</dbReference>
<dbReference type="Proteomes" id="UP000009168">
    <property type="component" value="Unassembled WGS sequence"/>
</dbReference>
<sequence length="501" mass="59061">MLNNFEATENVSLSVFQMKQAINNYYPNFDFERILSRQDVLDVFNRMIVNGQYNLDVMDELDDQVRKRSLPYNMNSILTMIYEGVNLLLTSDANTQAYYKQLQANRNCLDLLQYRGDSNYLIINTIKIPSSFFPQLTQYFSVIISVCQEDQIKRTYDTKTIRFNENTDTYFMNEQIEITNFSDDCRIVIYGERQEQLGYIQFKFCNLNFQQTIYDSQSTQYFNLYKIINEYQQDSAQTSLSLSLSVNNIESAKIQLIQELQLYENDMVSFQQNYQKLVQPFQQQRPGNFINDIPQNLIPEEQVQRARQNQNPISQNQSMINDISIAPDRGTMNPFQPDHLPQIQPFHKPAEFELHIVFIIYLGIACLFGGKKSNMIDICICLYFLSQLFIKDQLTKDYELLKKRTFQALICVLVYDLFWMIIIGSHWLAREQSDDQGIQNTQRVLTFIATLLLLIFRGFLAFLLHQTNLEEFPLIKSKFQEFLLLKSEQNKETQNQEQLHL</sequence>
<feature type="transmembrane region" description="Helical" evidence="2">
    <location>
        <begin position="406"/>
        <end position="429"/>
    </location>
</feature>
<gene>
    <name evidence="3" type="ORF">TTHERM_00725999</name>
</gene>
<dbReference type="InParanoid" id="A4VCQ8"/>
<keyword evidence="2" id="KW-0472">Membrane</keyword>
<organism evidence="3 4">
    <name type="scientific">Tetrahymena thermophila (strain SB210)</name>
    <dbReference type="NCBI Taxonomy" id="312017"/>
    <lineage>
        <taxon>Eukaryota</taxon>
        <taxon>Sar</taxon>
        <taxon>Alveolata</taxon>
        <taxon>Ciliophora</taxon>
        <taxon>Intramacronucleata</taxon>
        <taxon>Oligohymenophorea</taxon>
        <taxon>Hymenostomatida</taxon>
        <taxon>Tetrahymenina</taxon>
        <taxon>Tetrahymenidae</taxon>
        <taxon>Tetrahymena</taxon>
    </lineage>
</organism>
<feature type="transmembrane region" description="Helical" evidence="2">
    <location>
        <begin position="352"/>
        <end position="370"/>
    </location>
</feature>
<keyword evidence="2" id="KW-1133">Transmembrane helix</keyword>
<proteinExistence type="predicted"/>
<protein>
    <submittedName>
        <fullName evidence="3">Transmembrane protein, putative</fullName>
    </submittedName>
</protein>
<accession>A4VCQ8</accession>
<feature type="transmembrane region" description="Helical" evidence="2">
    <location>
        <begin position="444"/>
        <end position="464"/>
    </location>
</feature>